<dbReference type="AlphaFoldDB" id="A0A7S2UKA5"/>
<dbReference type="PANTHER" id="PTHR43401:SF5">
    <property type="entry name" value="ALCOHOL DEHYDROGENASE-RELATED"/>
    <property type="match status" value="1"/>
</dbReference>
<dbReference type="Pfam" id="PF00107">
    <property type="entry name" value="ADH_zinc_N"/>
    <property type="match status" value="1"/>
</dbReference>
<gene>
    <name evidence="3" type="ORF">ASEP1449_LOCUS12345</name>
</gene>
<dbReference type="EMBL" id="HBHQ01018430">
    <property type="protein sequence ID" value="CAD9820512.1"/>
    <property type="molecule type" value="Transcribed_RNA"/>
</dbReference>
<dbReference type="Gene3D" id="3.90.180.10">
    <property type="entry name" value="Medium-chain alcohol dehydrogenases, catalytic domain"/>
    <property type="match status" value="1"/>
</dbReference>
<dbReference type="InterPro" id="IPR036291">
    <property type="entry name" value="NAD(P)-bd_dom_sf"/>
</dbReference>
<evidence type="ECO:0000256" key="1">
    <source>
        <dbReference type="ARBA" id="ARBA00023002"/>
    </source>
</evidence>
<feature type="domain" description="Alcohol dehydrogenase-like C-terminal" evidence="2">
    <location>
        <begin position="3"/>
        <end position="73"/>
    </location>
</feature>
<evidence type="ECO:0000313" key="3">
    <source>
        <dbReference type="EMBL" id="CAD9820512.1"/>
    </source>
</evidence>
<proteinExistence type="predicted"/>
<name>A0A7S2UKA5_9STRA</name>
<keyword evidence="1" id="KW-0560">Oxidoreductase</keyword>
<dbReference type="SUPFAM" id="SSF51735">
    <property type="entry name" value="NAD(P)-binding Rossmann-fold domains"/>
    <property type="match status" value="1"/>
</dbReference>
<reference evidence="3" key="1">
    <citation type="submission" date="2021-01" db="EMBL/GenBank/DDBJ databases">
        <authorList>
            <person name="Corre E."/>
            <person name="Pelletier E."/>
            <person name="Niang G."/>
            <person name="Scheremetjew M."/>
            <person name="Finn R."/>
            <person name="Kale V."/>
            <person name="Holt S."/>
            <person name="Cochrane G."/>
            <person name="Meng A."/>
            <person name="Brown T."/>
            <person name="Cohen L."/>
        </authorList>
    </citation>
    <scope>NUCLEOTIDE SEQUENCE</scope>
    <source>
        <strain evidence="3">CCMP2084</strain>
    </source>
</reference>
<protein>
    <recommendedName>
        <fullName evidence="2">Alcohol dehydrogenase-like C-terminal domain-containing protein</fullName>
    </recommendedName>
</protein>
<dbReference type="GO" id="GO:0016491">
    <property type="term" value="F:oxidoreductase activity"/>
    <property type="evidence" value="ECO:0007669"/>
    <property type="project" value="UniProtKB-KW"/>
</dbReference>
<evidence type="ECO:0000259" key="2">
    <source>
        <dbReference type="Pfam" id="PF00107"/>
    </source>
</evidence>
<dbReference type="InterPro" id="IPR050129">
    <property type="entry name" value="Zn_alcohol_dh"/>
</dbReference>
<accession>A0A7S2UKA5</accession>
<dbReference type="Gene3D" id="3.40.50.720">
    <property type="entry name" value="NAD(P)-binding Rossmann-like Domain"/>
    <property type="match status" value="1"/>
</dbReference>
<sequence>MTVDAAGFSATVEDAIACTRPAGRMVQVGLPIGDETTQQPKIPMALVAGRELKLIGSHGFASQELPKLLQWVATKKLDPSILVEQCVTLQEGAHAIEQMDHSSPLGMIMVTNFNSPSRL</sequence>
<dbReference type="PANTHER" id="PTHR43401">
    <property type="entry name" value="L-THREONINE 3-DEHYDROGENASE"/>
    <property type="match status" value="1"/>
</dbReference>
<organism evidence="3">
    <name type="scientific">Attheya septentrionalis</name>
    <dbReference type="NCBI Taxonomy" id="420275"/>
    <lineage>
        <taxon>Eukaryota</taxon>
        <taxon>Sar</taxon>
        <taxon>Stramenopiles</taxon>
        <taxon>Ochrophyta</taxon>
        <taxon>Bacillariophyta</taxon>
        <taxon>Coscinodiscophyceae</taxon>
        <taxon>Chaetocerotophycidae</taxon>
        <taxon>Chaetocerotales</taxon>
        <taxon>Attheyaceae</taxon>
        <taxon>Attheya</taxon>
    </lineage>
</organism>
<dbReference type="InterPro" id="IPR013149">
    <property type="entry name" value="ADH-like_C"/>
</dbReference>